<evidence type="ECO:0000313" key="3">
    <source>
        <dbReference type="Proteomes" id="UP000324222"/>
    </source>
</evidence>
<accession>A0A5B7HVS0</accession>
<feature type="region of interest" description="Disordered" evidence="1">
    <location>
        <begin position="68"/>
        <end position="95"/>
    </location>
</feature>
<name>A0A5B7HVS0_PORTR</name>
<proteinExistence type="predicted"/>
<comment type="caution">
    <text evidence="2">The sequence shown here is derived from an EMBL/GenBank/DDBJ whole genome shotgun (WGS) entry which is preliminary data.</text>
</comment>
<protein>
    <submittedName>
        <fullName evidence="2">Uncharacterized protein</fullName>
    </submittedName>
</protein>
<evidence type="ECO:0000313" key="2">
    <source>
        <dbReference type="EMBL" id="MPC75502.1"/>
    </source>
</evidence>
<organism evidence="2 3">
    <name type="scientific">Portunus trituberculatus</name>
    <name type="common">Swimming crab</name>
    <name type="synonym">Neptunus trituberculatus</name>
    <dbReference type="NCBI Taxonomy" id="210409"/>
    <lineage>
        <taxon>Eukaryota</taxon>
        <taxon>Metazoa</taxon>
        <taxon>Ecdysozoa</taxon>
        <taxon>Arthropoda</taxon>
        <taxon>Crustacea</taxon>
        <taxon>Multicrustacea</taxon>
        <taxon>Malacostraca</taxon>
        <taxon>Eumalacostraca</taxon>
        <taxon>Eucarida</taxon>
        <taxon>Decapoda</taxon>
        <taxon>Pleocyemata</taxon>
        <taxon>Brachyura</taxon>
        <taxon>Eubrachyura</taxon>
        <taxon>Portunoidea</taxon>
        <taxon>Portunidae</taxon>
        <taxon>Portuninae</taxon>
        <taxon>Portunus</taxon>
    </lineage>
</organism>
<reference evidence="2 3" key="1">
    <citation type="submission" date="2019-05" db="EMBL/GenBank/DDBJ databases">
        <title>Another draft genome of Portunus trituberculatus and its Hox gene families provides insights of decapod evolution.</title>
        <authorList>
            <person name="Jeong J.-H."/>
            <person name="Song I."/>
            <person name="Kim S."/>
            <person name="Choi T."/>
            <person name="Kim D."/>
            <person name="Ryu S."/>
            <person name="Kim W."/>
        </authorList>
    </citation>
    <scope>NUCLEOTIDE SEQUENCE [LARGE SCALE GENOMIC DNA]</scope>
    <source>
        <tissue evidence="2">Muscle</tissue>
    </source>
</reference>
<feature type="region of interest" description="Disordered" evidence="1">
    <location>
        <begin position="1"/>
        <end position="35"/>
    </location>
</feature>
<sequence>MKGPSGQHGEAGRDDGPEEGRERDSSGEVGRDFVGDLSSFTEMQFPTFSLGGDLLRFGDTFPGEVSLEGEAALERERRPQSHQAPPSPRPSFVAGEIFPERRQFQERARRWRPVVSIPSLTTDTHPHARTPTHIIQCAPPPSLQIHAHLGHVAPWFFAGEKRLFLEHCCSPVTKRPWY</sequence>
<feature type="compositionally biased region" description="Basic and acidic residues" evidence="1">
    <location>
        <begin position="10"/>
        <end position="34"/>
    </location>
</feature>
<dbReference type="AlphaFoldDB" id="A0A5B7HVS0"/>
<dbReference type="Proteomes" id="UP000324222">
    <property type="component" value="Unassembled WGS sequence"/>
</dbReference>
<evidence type="ECO:0000256" key="1">
    <source>
        <dbReference type="SAM" id="MobiDB-lite"/>
    </source>
</evidence>
<gene>
    <name evidence="2" type="ORF">E2C01_069893</name>
</gene>
<dbReference type="EMBL" id="VSRR010041288">
    <property type="protein sequence ID" value="MPC75502.1"/>
    <property type="molecule type" value="Genomic_DNA"/>
</dbReference>
<keyword evidence="3" id="KW-1185">Reference proteome</keyword>